<name>G0P3E4_CAEBE</name>
<evidence type="ECO:0000313" key="2">
    <source>
        <dbReference type="Proteomes" id="UP000008068"/>
    </source>
</evidence>
<gene>
    <name evidence="1" type="ORF">CAEBREN_18773</name>
</gene>
<proteinExistence type="predicted"/>
<dbReference type="EMBL" id="GL380041">
    <property type="protein sequence ID" value="EGT43936.1"/>
    <property type="molecule type" value="Genomic_DNA"/>
</dbReference>
<reference evidence="2" key="1">
    <citation type="submission" date="2011-07" db="EMBL/GenBank/DDBJ databases">
        <authorList>
            <consortium name="Caenorhabditis brenneri Sequencing and Analysis Consortium"/>
            <person name="Wilson R.K."/>
        </authorList>
    </citation>
    <scope>NUCLEOTIDE SEQUENCE [LARGE SCALE GENOMIC DNA]</scope>
    <source>
        <strain evidence="2">PB2801</strain>
    </source>
</reference>
<organism evidence="2">
    <name type="scientific">Caenorhabditis brenneri</name>
    <name type="common">Nematode worm</name>
    <dbReference type="NCBI Taxonomy" id="135651"/>
    <lineage>
        <taxon>Eukaryota</taxon>
        <taxon>Metazoa</taxon>
        <taxon>Ecdysozoa</taxon>
        <taxon>Nematoda</taxon>
        <taxon>Chromadorea</taxon>
        <taxon>Rhabditida</taxon>
        <taxon>Rhabditina</taxon>
        <taxon>Rhabditomorpha</taxon>
        <taxon>Rhabditoidea</taxon>
        <taxon>Rhabditidae</taxon>
        <taxon>Peloderinae</taxon>
        <taxon>Caenorhabditis</taxon>
    </lineage>
</organism>
<sequence length="110" mass="12675">MESHILRSFVWTGMKLIRKTLFVLERFFPHRKPSRKAGCRFIIEMSGFAIASTALSGLWRLSDHAFSETQRTKTSGHIPFRTLMNFSIFTKTALMDFPSKKPSNHCCLCC</sequence>
<accession>G0P3E4</accession>
<dbReference type="HOGENOM" id="CLU_2173216_0_0_1"/>
<dbReference type="AlphaFoldDB" id="G0P3E4"/>
<keyword evidence="2" id="KW-1185">Reference proteome</keyword>
<dbReference type="Proteomes" id="UP000008068">
    <property type="component" value="Unassembled WGS sequence"/>
</dbReference>
<protein>
    <submittedName>
        <fullName evidence="1">Uncharacterized protein</fullName>
    </submittedName>
</protein>
<dbReference type="InParanoid" id="G0P3E4"/>
<evidence type="ECO:0000313" key="1">
    <source>
        <dbReference type="EMBL" id="EGT43936.1"/>
    </source>
</evidence>